<organism evidence="2 3">
    <name type="scientific">Halocatena marina</name>
    <dbReference type="NCBI Taxonomy" id="2934937"/>
    <lineage>
        <taxon>Archaea</taxon>
        <taxon>Methanobacteriati</taxon>
        <taxon>Methanobacteriota</taxon>
        <taxon>Stenosarchaea group</taxon>
        <taxon>Halobacteria</taxon>
        <taxon>Halobacteriales</taxon>
        <taxon>Natronomonadaceae</taxon>
        <taxon>Halocatena</taxon>
    </lineage>
</organism>
<gene>
    <name evidence="2" type="ORF">ACFQL7_03150</name>
</gene>
<evidence type="ECO:0000256" key="1">
    <source>
        <dbReference type="SAM" id="MobiDB-lite"/>
    </source>
</evidence>
<accession>A0ABD5YK67</accession>
<evidence type="ECO:0000313" key="2">
    <source>
        <dbReference type="EMBL" id="MFC7188937.1"/>
    </source>
</evidence>
<dbReference type="RefSeq" id="WP_248904656.1">
    <property type="nucleotide sequence ID" value="NZ_CP109979.1"/>
</dbReference>
<dbReference type="GeneID" id="76057870"/>
<comment type="caution">
    <text evidence="2">The sequence shown here is derived from an EMBL/GenBank/DDBJ whole genome shotgun (WGS) entry which is preliminary data.</text>
</comment>
<proteinExistence type="predicted"/>
<dbReference type="Proteomes" id="UP001596417">
    <property type="component" value="Unassembled WGS sequence"/>
</dbReference>
<evidence type="ECO:0000313" key="3">
    <source>
        <dbReference type="Proteomes" id="UP001596417"/>
    </source>
</evidence>
<reference evidence="2 3" key="1">
    <citation type="journal article" date="2019" name="Int. J. Syst. Evol. Microbiol.">
        <title>The Global Catalogue of Microorganisms (GCM) 10K type strain sequencing project: providing services to taxonomists for standard genome sequencing and annotation.</title>
        <authorList>
            <consortium name="The Broad Institute Genomics Platform"/>
            <consortium name="The Broad Institute Genome Sequencing Center for Infectious Disease"/>
            <person name="Wu L."/>
            <person name="Ma J."/>
        </authorList>
    </citation>
    <scope>NUCLEOTIDE SEQUENCE [LARGE SCALE GENOMIC DNA]</scope>
    <source>
        <strain evidence="2 3">RDMS1</strain>
    </source>
</reference>
<name>A0ABD5YK67_9EURY</name>
<sequence length="50" mass="5768">MATEIVTHDALPQRHHQRRATPTERPSPNPRMSVLNRLHMADIASKDVRQ</sequence>
<keyword evidence="3" id="KW-1185">Reference proteome</keyword>
<feature type="region of interest" description="Disordered" evidence="1">
    <location>
        <begin position="1"/>
        <end position="50"/>
    </location>
</feature>
<protein>
    <submittedName>
        <fullName evidence="2">Uncharacterized protein</fullName>
    </submittedName>
</protein>
<dbReference type="EMBL" id="JBHTAX010000001">
    <property type="protein sequence ID" value="MFC7188937.1"/>
    <property type="molecule type" value="Genomic_DNA"/>
</dbReference>
<dbReference type="AlphaFoldDB" id="A0ABD5YK67"/>